<dbReference type="PIRSF" id="PIRSF012569">
    <property type="entry name" value="UCP012569"/>
    <property type="match status" value="1"/>
</dbReference>
<keyword evidence="4" id="KW-1185">Reference proteome</keyword>
<feature type="domain" description="YvlB/LiaX N-terminal" evidence="2">
    <location>
        <begin position="3"/>
        <end position="30"/>
    </location>
</feature>
<dbReference type="RefSeq" id="WP_127738164.1">
    <property type="nucleotide sequence ID" value="NZ_CP196002.1"/>
</dbReference>
<feature type="domain" description="DUF4097" evidence="1">
    <location>
        <begin position="111"/>
        <end position="363"/>
    </location>
</feature>
<dbReference type="Pfam" id="PF22746">
    <property type="entry name" value="SHOCT-like_DUF2089-C"/>
    <property type="match status" value="1"/>
</dbReference>
<dbReference type="Proteomes" id="UP000288024">
    <property type="component" value="Unassembled WGS sequence"/>
</dbReference>
<organism evidence="3 4">
    <name type="scientific">Niallia taxi</name>
    <dbReference type="NCBI Taxonomy" id="2499688"/>
    <lineage>
        <taxon>Bacteria</taxon>
        <taxon>Bacillati</taxon>
        <taxon>Bacillota</taxon>
        <taxon>Bacilli</taxon>
        <taxon>Bacillales</taxon>
        <taxon>Bacillaceae</taxon>
        <taxon>Niallia</taxon>
    </lineage>
</organism>
<dbReference type="EMBL" id="RZTZ01000003">
    <property type="protein sequence ID" value="RVT63687.1"/>
    <property type="molecule type" value="Genomic_DNA"/>
</dbReference>
<dbReference type="Pfam" id="PF13349">
    <property type="entry name" value="DUF4097"/>
    <property type="match status" value="1"/>
</dbReference>
<comment type="caution">
    <text evidence="3">The sequence shown here is derived from an EMBL/GenBank/DDBJ whole genome shotgun (WGS) entry which is preliminary data.</text>
</comment>
<protein>
    <submittedName>
        <fullName evidence="3">DUF4097 domain-containing protein</fullName>
    </submittedName>
</protein>
<name>A0A3S2X9D4_9BACI</name>
<sequence length="369" mass="41929">MADEKRRILQLLEEGKLTIEEALSLIEKADEADLAKKLNSEETLADDSVFQEKKKDPYQQSAFKFQSAKEKLFDFVDNAVKKVKEVDFDQLNITRHEEVSHIFQFTEVFPKNIDVDIPNGEVELIPWDQDEIRIECKAKIYRVDSTEQAKELFLKEVQVKAKEDILELKVNHKWMKLQTKFYIPKNAYHIAKVRLFTGSIKTYDLLADQLYAKTANGKITINAGQSEKLEADAANGSIVIENSVIEKLDGETLNGAIKAEGFFQKVDLQSFNGNILCINHSEDIDVLELNGTTGSIEVQVPDQIAVTGNLKTNFGGFNVELEGIQIIEEKNDVLQKVMQFQSIQSLDKRTKIEANTKTGSIKIKKREQQ</sequence>
<evidence type="ECO:0000259" key="2">
    <source>
        <dbReference type="Pfam" id="PF22746"/>
    </source>
</evidence>
<dbReference type="InterPro" id="IPR016599">
    <property type="entry name" value="UCP012569"/>
</dbReference>
<evidence type="ECO:0000259" key="1">
    <source>
        <dbReference type="Pfam" id="PF13349"/>
    </source>
</evidence>
<proteinExistence type="predicted"/>
<evidence type="ECO:0000313" key="3">
    <source>
        <dbReference type="EMBL" id="RVT63687.1"/>
    </source>
</evidence>
<dbReference type="InterPro" id="IPR053959">
    <property type="entry name" value="YvlB/LiaX_N"/>
</dbReference>
<dbReference type="InterPro" id="IPR025164">
    <property type="entry name" value="Toastrack_DUF4097"/>
</dbReference>
<accession>A0A3S2X9D4</accession>
<gene>
    <name evidence="3" type="ORF">EM808_10500</name>
</gene>
<reference evidence="3 4" key="1">
    <citation type="submission" date="2019-01" db="EMBL/GenBank/DDBJ databases">
        <title>Bacillus sp. M5HDSG1-1, whole genome shotgun sequence.</title>
        <authorList>
            <person name="Tuo L."/>
        </authorList>
    </citation>
    <scope>NUCLEOTIDE SEQUENCE [LARGE SCALE GENOMIC DNA]</scope>
    <source>
        <strain evidence="3 4">M5HDSG1-1</strain>
    </source>
</reference>
<dbReference type="AlphaFoldDB" id="A0A3S2X9D4"/>
<evidence type="ECO:0000313" key="4">
    <source>
        <dbReference type="Proteomes" id="UP000288024"/>
    </source>
</evidence>